<organism evidence="3">
    <name type="scientific">uncultured Synechococcales cyanobacterium</name>
    <dbReference type="NCBI Taxonomy" id="1936017"/>
    <lineage>
        <taxon>Bacteria</taxon>
        <taxon>Bacillati</taxon>
        <taxon>Cyanobacteriota</taxon>
        <taxon>Cyanophyceae</taxon>
        <taxon>Synechococcales</taxon>
        <taxon>environmental samples</taxon>
    </lineage>
</organism>
<feature type="transmembrane region" description="Helical" evidence="2">
    <location>
        <begin position="77"/>
        <end position="93"/>
    </location>
</feature>
<evidence type="ECO:0000313" key="3">
    <source>
        <dbReference type="EMBL" id="CAA9581004.1"/>
    </source>
</evidence>
<keyword evidence="2" id="KW-0472">Membrane</keyword>
<reference evidence="3" key="1">
    <citation type="submission" date="2020-02" db="EMBL/GenBank/DDBJ databases">
        <authorList>
            <person name="Meier V. D."/>
        </authorList>
    </citation>
    <scope>NUCLEOTIDE SEQUENCE</scope>
    <source>
        <strain evidence="3">AVDCRST_MAG81</strain>
    </source>
</reference>
<feature type="transmembrane region" description="Helical" evidence="2">
    <location>
        <begin position="52"/>
        <end position="70"/>
    </location>
</feature>
<accession>A0A6J4VNT8</accession>
<dbReference type="AlphaFoldDB" id="A0A6J4VNT8"/>
<name>A0A6J4VNT8_9CYAN</name>
<evidence type="ECO:0000256" key="2">
    <source>
        <dbReference type="SAM" id="Phobius"/>
    </source>
</evidence>
<feature type="transmembrane region" description="Helical" evidence="2">
    <location>
        <begin position="99"/>
        <end position="120"/>
    </location>
</feature>
<keyword evidence="2" id="KW-0812">Transmembrane</keyword>
<dbReference type="EMBL" id="CADCWO010000165">
    <property type="protein sequence ID" value="CAA9581004.1"/>
    <property type="molecule type" value="Genomic_DNA"/>
</dbReference>
<gene>
    <name evidence="3" type="ORF">AVDCRST_MAG81-3611</name>
</gene>
<proteinExistence type="predicted"/>
<feature type="compositionally biased region" description="Polar residues" evidence="1">
    <location>
        <begin position="177"/>
        <end position="193"/>
    </location>
</feature>
<feature type="transmembrane region" description="Helical" evidence="2">
    <location>
        <begin position="141"/>
        <end position="160"/>
    </location>
</feature>
<feature type="region of interest" description="Disordered" evidence="1">
    <location>
        <begin position="173"/>
        <end position="193"/>
    </location>
</feature>
<protein>
    <submittedName>
        <fullName evidence="3">Uncharacterized protein</fullName>
    </submittedName>
</protein>
<sequence>MPVTSSTNLNILFESLLFLVAATLFLLLVGWAWRQLQPFSLPQPLPAWFKGWFLTVQVVGGVVPLATMLIWRGDDRVLAVFVAYFAVLSWQVLSEVVALRWFHSVVWVMIPYLYVPYRLWQIYQGLMLLPPQPELRGVRNLLLLELVLWILSYGLALAQLPRLFRWQLQPKSDEQDSQNFPAETHNASSKFPN</sequence>
<feature type="transmembrane region" description="Helical" evidence="2">
    <location>
        <begin position="12"/>
        <end position="32"/>
    </location>
</feature>
<evidence type="ECO:0000256" key="1">
    <source>
        <dbReference type="SAM" id="MobiDB-lite"/>
    </source>
</evidence>
<keyword evidence="2" id="KW-1133">Transmembrane helix</keyword>